<name>A0A250IRD8_9BACT</name>
<dbReference type="AlphaFoldDB" id="A0A250IRD8"/>
<evidence type="ECO:0000313" key="2">
    <source>
        <dbReference type="Proteomes" id="UP000217289"/>
    </source>
</evidence>
<sequence length="160" mass="17580">MLESLSVPKRRVAAQFVLPGGSSRKVAVFLAEAVPGREGGERLSDLLNGSGPRFIPAHDAETDAMTFVHRENLALARVAAEHEPNVVDPFNLPTEHEVELRLVDGQALHGIIAYVLPEAHSRLTDYLNSAPPFFPLLEEGGQHVVLVNKHHVAYVETLRR</sequence>
<dbReference type="KEGG" id="mbd:MEBOL_006994"/>
<gene>
    <name evidence="1" type="ORF">MEBOL_006994</name>
</gene>
<evidence type="ECO:0000313" key="1">
    <source>
        <dbReference type="EMBL" id="ATB33496.1"/>
    </source>
</evidence>
<proteinExistence type="predicted"/>
<dbReference type="Proteomes" id="UP000217289">
    <property type="component" value="Chromosome"/>
</dbReference>
<accession>A0A250IRD8</accession>
<dbReference type="EMBL" id="CP022163">
    <property type="protein sequence ID" value="ATB33496.1"/>
    <property type="molecule type" value="Genomic_DNA"/>
</dbReference>
<reference evidence="1 2" key="1">
    <citation type="submission" date="2017-06" db="EMBL/GenBank/DDBJ databases">
        <authorList>
            <person name="Kim H.J."/>
            <person name="Triplett B.A."/>
        </authorList>
    </citation>
    <scope>NUCLEOTIDE SEQUENCE [LARGE SCALE GENOMIC DNA]</scope>
    <source>
        <strain evidence="1 2">DSM 14713</strain>
    </source>
</reference>
<organism evidence="1 2">
    <name type="scientific">Melittangium boletus DSM 14713</name>
    <dbReference type="NCBI Taxonomy" id="1294270"/>
    <lineage>
        <taxon>Bacteria</taxon>
        <taxon>Pseudomonadati</taxon>
        <taxon>Myxococcota</taxon>
        <taxon>Myxococcia</taxon>
        <taxon>Myxococcales</taxon>
        <taxon>Cystobacterineae</taxon>
        <taxon>Archangiaceae</taxon>
        <taxon>Melittangium</taxon>
    </lineage>
</organism>
<keyword evidence="2" id="KW-1185">Reference proteome</keyword>
<protein>
    <submittedName>
        <fullName evidence="1">Uncharacterized protein</fullName>
    </submittedName>
</protein>